<protein>
    <submittedName>
        <fullName evidence="2">Uncharacterized protein</fullName>
    </submittedName>
</protein>
<dbReference type="EMBL" id="QGKY02000164">
    <property type="protein sequence ID" value="KAF2592040.1"/>
    <property type="molecule type" value="Genomic_DNA"/>
</dbReference>
<sequence length="188" mass="20854">MFRLRVPASGFQCPASGLGFGVLVGKILRYRISPDPRQDTGLRVPDGKYSGSGEDICSLQHVYNSTYWLKPRSSTSGFQIYYQHPGSKFFLQVLKCGSRAASGLQKRPSDPHDTSGSQQRLWVPGQNFNQPLGSRTIVHPASWFQDDSPNSLWVPGRYSNQPPGSRTKVHPAYGFQDDSPTSLRVPGR</sequence>
<reference evidence="2" key="1">
    <citation type="submission" date="2019-12" db="EMBL/GenBank/DDBJ databases">
        <title>Genome sequencing and annotation of Brassica cretica.</title>
        <authorList>
            <person name="Studholme D.J."/>
            <person name="Sarris P.F."/>
        </authorList>
    </citation>
    <scope>NUCLEOTIDE SEQUENCE</scope>
    <source>
        <strain evidence="2">PFS-102/07</strain>
        <tissue evidence="2">Leaf</tissue>
    </source>
</reference>
<accession>A0A8S9KAE3</accession>
<organism evidence="2">
    <name type="scientific">Brassica cretica</name>
    <name type="common">Mustard</name>
    <dbReference type="NCBI Taxonomy" id="69181"/>
    <lineage>
        <taxon>Eukaryota</taxon>
        <taxon>Viridiplantae</taxon>
        <taxon>Streptophyta</taxon>
        <taxon>Embryophyta</taxon>
        <taxon>Tracheophyta</taxon>
        <taxon>Spermatophyta</taxon>
        <taxon>Magnoliopsida</taxon>
        <taxon>eudicotyledons</taxon>
        <taxon>Gunneridae</taxon>
        <taxon>Pentapetalae</taxon>
        <taxon>rosids</taxon>
        <taxon>malvids</taxon>
        <taxon>Brassicales</taxon>
        <taxon>Brassicaceae</taxon>
        <taxon>Brassiceae</taxon>
        <taxon>Brassica</taxon>
    </lineage>
</organism>
<feature type="region of interest" description="Disordered" evidence="1">
    <location>
        <begin position="102"/>
        <end position="122"/>
    </location>
</feature>
<name>A0A8S9KAE3_BRACR</name>
<evidence type="ECO:0000313" key="2">
    <source>
        <dbReference type="EMBL" id="KAF2592040.1"/>
    </source>
</evidence>
<comment type="caution">
    <text evidence="2">The sequence shown here is derived from an EMBL/GenBank/DDBJ whole genome shotgun (WGS) entry which is preliminary data.</text>
</comment>
<dbReference type="AlphaFoldDB" id="A0A8S9KAE3"/>
<evidence type="ECO:0000256" key="1">
    <source>
        <dbReference type="SAM" id="MobiDB-lite"/>
    </source>
</evidence>
<feature type="region of interest" description="Disordered" evidence="1">
    <location>
        <begin position="153"/>
        <end position="188"/>
    </location>
</feature>
<proteinExistence type="predicted"/>
<gene>
    <name evidence="2" type="ORF">F2Q70_00043039</name>
</gene>